<dbReference type="Proteomes" id="UP000002487">
    <property type="component" value="Chromosome"/>
</dbReference>
<accession>Q8TKI8</accession>
<dbReference type="InParanoid" id="Q8TKI8"/>
<gene>
    <name evidence="2" type="ordered locus">MA_3417</name>
</gene>
<dbReference type="HOGENOM" id="CLU_2712763_0_0_2"/>
<dbReference type="KEGG" id="mac:MA_3417"/>
<dbReference type="AlphaFoldDB" id="Q8TKI8"/>
<evidence type="ECO:0000313" key="2">
    <source>
        <dbReference type="EMBL" id="AAM06784.1"/>
    </source>
</evidence>
<evidence type="ECO:0000256" key="1">
    <source>
        <dbReference type="SAM" id="MobiDB-lite"/>
    </source>
</evidence>
<proteinExistence type="predicted"/>
<feature type="compositionally biased region" description="Polar residues" evidence="1">
    <location>
        <begin position="63"/>
        <end position="72"/>
    </location>
</feature>
<evidence type="ECO:0000313" key="3">
    <source>
        <dbReference type="Proteomes" id="UP000002487"/>
    </source>
</evidence>
<dbReference type="EnsemblBacteria" id="AAM06784">
    <property type="protein sequence ID" value="AAM06784"/>
    <property type="gene ID" value="MA_3417"/>
</dbReference>
<organism evidence="2 3">
    <name type="scientific">Methanosarcina acetivorans (strain ATCC 35395 / DSM 2834 / JCM 12185 / C2A)</name>
    <dbReference type="NCBI Taxonomy" id="188937"/>
    <lineage>
        <taxon>Archaea</taxon>
        <taxon>Methanobacteriati</taxon>
        <taxon>Methanobacteriota</taxon>
        <taxon>Stenosarchaea group</taxon>
        <taxon>Methanomicrobia</taxon>
        <taxon>Methanosarcinales</taxon>
        <taxon>Methanosarcinaceae</taxon>
        <taxon>Methanosarcina</taxon>
    </lineage>
</organism>
<protein>
    <submittedName>
        <fullName evidence="2">Uncharacterized protein</fullName>
    </submittedName>
</protein>
<keyword evidence="3" id="KW-1185">Reference proteome</keyword>
<sequence length="72" mass="7959">MSVKGLFRRSRQPYTAAGFALLQPSPYNTKISEPLSVSGLGPHPICRQPQAPDSQKYDRKSARNSQKLADTN</sequence>
<dbReference type="EMBL" id="AE010299">
    <property type="protein sequence ID" value="AAM06784.1"/>
    <property type="molecule type" value="Genomic_DNA"/>
</dbReference>
<name>Q8TKI8_METAC</name>
<reference evidence="2 3" key="1">
    <citation type="journal article" date="2002" name="Genome Res.">
        <title>The genome of Methanosarcina acetivorans reveals extensive metabolic and physiological diversity.</title>
        <authorList>
            <person name="Galagan J.E."/>
            <person name="Nusbaum C."/>
            <person name="Roy A."/>
            <person name="Endrizzi M.G."/>
            <person name="Macdonald P."/>
            <person name="FitzHugh W."/>
            <person name="Calvo S."/>
            <person name="Engels R."/>
            <person name="Smirnov S."/>
            <person name="Atnoor D."/>
            <person name="Brown A."/>
            <person name="Allen N."/>
            <person name="Naylor J."/>
            <person name="Stange-Thomann N."/>
            <person name="DeArellano K."/>
            <person name="Johnson R."/>
            <person name="Linton L."/>
            <person name="McEwan P."/>
            <person name="McKernan K."/>
            <person name="Talamas J."/>
            <person name="Tirrell A."/>
            <person name="Ye W."/>
            <person name="Zimmer A."/>
            <person name="Barber R.D."/>
            <person name="Cann I."/>
            <person name="Graham D.E."/>
            <person name="Grahame D.A."/>
            <person name="Guss A."/>
            <person name="Hedderich R."/>
            <person name="Ingram-Smith C."/>
            <person name="Kuettner C.H."/>
            <person name="Krzycki J.A."/>
            <person name="Leigh J.A."/>
            <person name="Li W."/>
            <person name="Liu J."/>
            <person name="Mukhopadhyay B."/>
            <person name="Reeve J.N."/>
            <person name="Smith K."/>
            <person name="Springer T.A."/>
            <person name="Umayam L.A."/>
            <person name="White O."/>
            <person name="White R.H."/>
            <person name="de Macario E.C."/>
            <person name="Ferry J.G."/>
            <person name="Jarrell K.F."/>
            <person name="Jing H."/>
            <person name="Macario A.J.L."/>
            <person name="Paulsen I."/>
            <person name="Pritchett M."/>
            <person name="Sowers K.R."/>
            <person name="Swanson R.V."/>
            <person name="Zinder S.H."/>
            <person name="Lander E."/>
            <person name="Metcalf W.W."/>
            <person name="Birren B."/>
        </authorList>
    </citation>
    <scope>NUCLEOTIDE SEQUENCE [LARGE SCALE GENOMIC DNA]</scope>
    <source>
        <strain evidence="3">ATCC 35395 / DSM 2834 / JCM 12185 / C2A</strain>
    </source>
</reference>
<feature type="region of interest" description="Disordered" evidence="1">
    <location>
        <begin position="26"/>
        <end position="72"/>
    </location>
</feature>